<dbReference type="InterPro" id="IPR017587">
    <property type="entry name" value="YqeC"/>
</dbReference>
<accession>A0ABS2F4Y9</accession>
<name>A0ABS2F4Y9_9ACTN</name>
<dbReference type="NCBIfam" id="TIGR03172">
    <property type="entry name" value="selenium cofactor biosynthesis protein YqeC"/>
    <property type="match status" value="1"/>
</dbReference>
<reference evidence="1 2" key="1">
    <citation type="journal article" date="2021" name="Sci. Rep.">
        <title>The distribution of antibiotic resistance genes in chicken gut microbiota commensals.</title>
        <authorList>
            <person name="Juricova H."/>
            <person name="Matiasovicova J."/>
            <person name="Kubasova T."/>
            <person name="Cejkova D."/>
            <person name="Rychlik I."/>
        </authorList>
    </citation>
    <scope>NUCLEOTIDE SEQUENCE [LARGE SCALE GENOMIC DNA]</scope>
    <source>
        <strain evidence="1 2">An794</strain>
    </source>
</reference>
<proteinExistence type="predicted"/>
<dbReference type="Pfam" id="PF19842">
    <property type="entry name" value="YqeC"/>
    <property type="match status" value="1"/>
</dbReference>
<dbReference type="EMBL" id="JACSNQ010000029">
    <property type="protein sequence ID" value="MBM6775643.1"/>
    <property type="molecule type" value="Genomic_DNA"/>
</dbReference>
<evidence type="ECO:0000313" key="2">
    <source>
        <dbReference type="Proteomes" id="UP000712527"/>
    </source>
</evidence>
<keyword evidence="2" id="KW-1185">Reference proteome</keyword>
<sequence length="224" mass="22832">MGTARLLHVTRGVTAVVGSGGKTTLLATLARELPGTVVLTTTTHILPFAGVRTLLDPSPDEVASALERERFVCVGGRAGEKDHKLVAPACGVEALAARADYVLVEADGARRLPLKAHASWEPVVPAGATQTVLVVGAGGLGSPVREAVHRPEIFCELAGCAAEDPATPELVARVLRAEGLATRVLVNQADTPALLAAAGSLAGGLDVPVVAGSLRAGRLTELRG</sequence>
<evidence type="ECO:0000313" key="1">
    <source>
        <dbReference type="EMBL" id="MBM6775643.1"/>
    </source>
</evidence>
<organism evidence="1 2">
    <name type="scientific">Olsenella profusa</name>
    <dbReference type="NCBI Taxonomy" id="138595"/>
    <lineage>
        <taxon>Bacteria</taxon>
        <taxon>Bacillati</taxon>
        <taxon>Actinomycetota</taxon>
        <taxon>Coriobacteriia</taxon>
        <taxon>Coriobacteriales</taxon>
        <taxon>Atopobiaceae</taxon>
        <taxon>Olsenella</taxon>
    </lineage>
</organism>
<comment type="caution">
    <text evidence="1">The sequence shown here is derived from an EMBL/GenBank/DDBJ whole genome shotgun (WGS) entry which is preliminary data.</text>
</comment>
<dbReference type="Proteomes" id="UP000712527">
    <property type="component" value="Unassembled WGS sequence"/>
</dbReference>
<dbReference type="RefSeq" id="WP_204793978.1">
    <property type="nucleotide sequence ID" value="NZ_JACSNQ010000029.1"/>
</dbReference>
<gene>
    <name evidence="1" type="primary">yqeC</name>
    <name evidence="1" type="ORF">H9X80_08845</name>
</gene>
<protein>
    <submittedName>
        <fullName evidence="1">Selenium-dependent hydroxylase accessory protein YqeC</fullName>
    </submittedName>
</protein>